<accession>X1MSL1</accession>
<feature type="domain" description="Restriction endonuclease type IV Mrr" evidence="1">
    <location>
        <begin position="30"/>
        <end position="116"/>
    </location>
</feature>
<reference evidence="2" key="1">
    <citation type="journal article" date="2014" name="Front. Microbiol.">
        <title>High frequency of phylogenetically diverse reductive dehalogenase-homologous genes in deep subseafloor sedimentary metagenomes.</title>
        <authorList>
            <person name="Kawai M."/>
            <person name="Futagami T."/>
            <person name="Toyoda A."/>
            <person name="Takaki Y."/>
            <person name="Nishi S."/>
            <person name="Hori S."/>
            <person name="Arai W."/>
            <person name="Tsubouchi T."/>
            <person name="Morono Y."/>
            <person name="Uchiyama I."/>
            <person name="Ito T."/>
            <person name="Fujiyama A."/>
            <person name="Inagaki F."/>
            <person name="Takami H."/>
        </authorList>
    </citation>
    <scope>NUCLEOTIDE SEQUENCE</scope>
    <source>
        <strain evidence="2">Expedition CK06-06</strain>
    </source>
</reference>
<dbReference type="Pfam" id="PF04471">
    <property type="entry name" value="Mrr_cat"/>
    <property type="match status" value="1"/>
</dbReference>
<dbReference type="GO" id="GO:0003677">
    <property type="term" value="F:DNA binding"/>
    <property type="evidence" value="ECO:0007669"/>
    <property type="project" value="InterPro"/>
</dbReference>
<sequence>MDSKLYKDSVEYEKLTQAIYQSILLDEGLEKISVEYNGSLTGRSGVAHQIDVYWKFKQANIEHAVLIECKYYSTALTLEKVRNFHSVINDIGNCRGIMITKIGYQSGAKKYADFYGIDLKILRKPLQEDWEG</sequence>
<dbReference type="GO" id="GO:0009307">
    <property type="term" value="P:DNA restriction-modification system"/>
    <property type="evidence" value="ECO:0007669"/>
    <property type="project" value="InterPro"/>
</dbReference>
<organism evidence="2">
    <name type="scientific">marine sediment metagenome</name>
    <dbReference type="NCBI Taxonomy" id="412755"/>
    <lineage>
        <taxon>unclassified sequences</taxon>
        <taxon>metagenomes</taxon>
        <taxon>ecological metagenomes</taxon>
    </lineage>
</organism>
<dbReference type="GO" id="GO:0004519">
    <property type="term" value="F:endonuclease activity"/>
    <property type="evidence" value="ECO:0007669"/>
    <property type="project" value="InterPro"/>
</dbReference>
<evidence type="ECO:0000259" key="1">
    <source>
        <dbReference type="Pfam" id="PF04471"/>
    </source>
</evidence>
<gene>
    <name evidence="2" type="ORF">S06H3_19844</name>
</gene>
<dbReference type="Gene3D" id="3.40.1350.10">
    <property type="match status" value="1"/>
</dbReference>
<proteinExistence type="predicted"/>
<feature type="non-terminal residue" evidence="2">
    <location>
        <position position="132"/>
    </location>
</feature>
<dbReference type="AlphaFoldDB" id="X1MSL1"/>
<dbReference type="SUPFAM" id="SSF52980">
    <property type="entry name" value="Restriction endonuclease-like"/>
    <property type="match status" value="1"/>
</dbReference>
<dbReference type="InterPro" id="IPR011856">
    <property type="entry name" value="tRNA_endonuc-like_dom_sf"/>
</dbReference>
<dbReference type="EMBL" id="BARV01010209">
    <property type="protein sequence ID" value="GAI09384.1"/>
    <property type="molecule type" value="Genomic_DNA"/>
</dbReference>
<comment type="caution">
    <text evidence="2">The sequence shown here is derived from an EMBL/GenBank/DDBJ whole genome shotgun (WGS) entry which is preliminary data.</text>
</comment>
<name>X1MSL1_9ZZZZ</name>
<dbReference type="InterPro" id="IPR011335">
    <property type="entry name" value="Restrct_endonuc-II-like"/>
</dbReference>
<evidence type="ECO:0000313" key="2">
    <source>
        <dbReference type="EMBL" id="GAI09384.1"/>
    </source>
</evidence>
<protein>
    <recommendedName>
        <fullName evidence="1">Restriction endonuclease type IV Mrr domain-containing protein</fullName>
    </recommendedName>
</protein>
<dbReference type="InterPro" id="IPR007560">
    <property type="entry name" value="Restrct_endonuc_IV_Mrr"/>
</dbReference>